<proteinExistence type="predicted"/>
<keyword evidence="3" id="KW-1185">Reference proteome</keyword>
<evidence type="ECO:0000256" key="1">
    <source>
        <dbReference type="SAM" id="Phobius"/>
    </source>
</evidence>
<gene>
    <name evidence="2" type="ORF">TVD_09255</name>
</gene>
<keyword evidence="1" id="KW-0472">Membrane</keyword>
<dbReference type="STRING" id="106634.TVD_09255"/>
<dbReference type="PATRIC" id="fig|106634.4.peg.1896"/>
<evidence type="ECO:0000313" key="2">
    <source>
        <dbReference type="EMBL" id="AKJ95530.1"/>
    </source>
</evidence>
<name>A0A0G3G2S9_9GAMM</name>
<dbReference type="KEGG" id="tvr:TVD_09255"/>
<keyword evidence="1" id="KW-1133">Transmembrane helix</keyword>
<dbReference type="EMBL" id="CP011367">
    <property type="protein sequence ID" value="AKJ95530.1"/>
    <property type="molecule type" value="Genomic_DNA"/>
</dbReference>
<accession>A0A0G3G2S9</accession>
<evidence type="ECO:0000313" key="3">
    <source>
        <dbReference type="Proteomes" id="UP000064201"/>
    </source>
</evidence>
<dbReference type="RefSeq" id="WP_047251444.1">
    <property type="nucleotide sequence ID" value="NZ_CP011367.1"/>
</dbReference>
<reference evidence="2 3" key="1">
    <citation type="submission" date="2015-04" db="EMBL/GenBank/DDBJ databases">
        <title>Complete Sequence for the Genome of the Thioalkalivibrio versutus D301.</title>
        <authorList>
            <person name="Mu T."/>
            <person name="Zhou J."/>
            <person name="Xu X."/>
        </authorList>
    </citation>
    <scope>NUCLEOTIDE SEQUENCE [LARGE SCALE GENOMIC DNA]</scope>
    <source>
        <strain evidence="2 3">D301</strain>
    </source>
</reference>
<feature type="transmembrane region" description="Helical" evidence="1">
    <location>
        <begin position="74"/>
        <end position="106"/>
    </location>
</feature>
<keyword evidence="1" id="KW-0812">Transmembrane</keyword>
<dbReference type="OrthoDB" id="5405464at2"/>
<feature type="transmembrane region" description="Helical" evidence="1">
    <location>
        <begin position="32"/>
        <end position="54"/>
    </location>
</feature>
<protein>
    <submittedName>
        <fullName evidence="2">Membrane protein</fullName>
    </submittedName>
</protein>
<sequence length="129" mass="14323">MSEDPKPEVVRSEVSEPAAGPRKDVTMVTVVYVLYLVSFLTALTAIAGLIIAYIKRGEADTVSVSHFTYQIRTFWIGLLFAVLGVITTPIGIGFVIFLALVIWLLVRCIKGLLANNDNRAIEQPETWLW</sequence>
<organism evidence="2 3">
    <name type="scientific">Thioalkalivibrio versutus</name>
    <dbReference type="NCBI Taxonomy" id="106634"/>
    <lineage>
        <taxon>Bacteria</taxon>
        <taxon>Pseudomonadati</taxon>
        <taxon>Pseudomonadota</taxon>
        <taxon>Gammaproteobacteria</taxon>
        <taxon>Chromatiales</taxon>
        <taxon>Ectothiorhodospiraceae</taxon>
        <taxon>Thioalkalivibrio</taxon>
    </lineage>
</organism>
<dbReference type="Proteomes" id="UP000064201">
    <property type="component" value="Chromosome"/>
</dbReference>
<dbReference type="AlphaFoldDB" id="A0A0G3G2S9"/>